<comment type="caution">
    <text evidence="1">The sequence shown here is derived from an EMBL/GenBank/DDBJ whole genome shotgun (WGS) entry which is preliminary data.</text>
</comment>
<name>A0A2W5U1Q6_CERSP</name>
<dbReference type="AlphaFoldDB" id="A0A2W5U1Q6"/>
<evidence type="ECO:0000313" key="2">
    <source>
        <dbReference type="Proteomes" id="UP000248975"/>
    </source>
</evidence>
<dbReference type="EMBL" id="QFQS01000003">
    <property type="protein sequence ID" value="PZQ97193.1"/>
    <property type="molecule type" value="Genomic_DNA"/>
</dbReference>
<dbReference type="PIRSF" id="PIRSF032131">
    <property type="entry name" value="UCP032131"/>
    <property type="match status" value="1"/>
</dbReference>
<reference evidence="1 2" key="1">
    <citation type="submission" date="2017-08" db="EMBL/GenBank/DDBJ databases">
        <title>Infants hospitalized years apart are colonized by the same room-sourced microbial strains.</title>
        <authorList>
            <person name="Brooks B."/>
            <person name="Olm M.R."/>
            <person name="Firek B.A."/>
            <person name="Baker R."/>
            <person name="Thomas B.C."/>
            <person name="Morowitz M.J."/>
            <person name="Banfield J.F."/>
        </authorList>
    </citation>
    <scope>NUCLEOTIDE SEQUENCE [LARGE SCALE GENOMIC DNA]</scope>
    <source>
        <strain evidence="1">S2_003_000_R2_11</strain>
    </source>
</reference>
<dbReference type="Proteomes" id="UP000248975">
    <property type="component" value="Unassembled WGS sequence"/>
</dbReference>
<organism evidence="1 2">
    <name type="scientific">Cereibacter sphaeroides</name>
    <name type="common">Rhodobacter sphaeroides</name>
    <dbReference type="NCBI Taxonomy" id="1063"/>
    <lineage>
        <taxon>Bacteria</taxon>
        <taxon>Pseudomonadati</taxon>
        <taxon>Pseudomonadota</taxon>
        <taxon>Alphaproteobacteria</taxon>
        <taxon>Rhodobacterales</taxon>
        <taxon>Paracoccaceae</taxon>
        <taxon>Cereibacter</taxon>
    </lineage>
</organism>
<dbReference type="InterPro" id="IPR009562">
    <property type="entry name" value="DUF1178"/>
</dbReference>
<sequence length="144" mass="15539">MIRYNLKCSSDHGFESWFQSGEACDGLIAAGRVACPVCGTAEVAKSLMAPAVRPARKVTATAQERPLATPGNQVEEALAALRREIEANSDYVGMNFAAEARRIHDGDAPERSIYGEAKPEDARALIEDGVRVAPLPFMPPRKVN</sequence>
<proteinExistence type="predicted"/>
<dbReference type="Pfam" id="PF06676">
    <property type="entry name" value="DUF1178"/>
    <property type="match status" value="1"/>
</dbReference>
<gene>
    <name evidence="1" type="ORF">DI533_14540</name>
</gene>
<accession>A0A2W5U1Q6</accession>
<evidence type="ECO:0000313" key="1">
    <source>
        <dbReference type="EMBL" id="PZQ97193.1"/>
    </source>
</evidence>
<protein>
    <submittedName>
        <fullName evidence="1">DUF1178 domain-containing protein</fullName>
    </submittedName>
</protein>